<dbReference type="EMBL" id="JABWDY010015923">
    <property type="protein sequence ID" value="KAF5196491.1"/>
    <property type="molecule type" value="Genomic_DNA"/>
</dbReference>
<name>A0A7J6WGN7_THATH</name>
<evidence type="ECO:0000313" key="2">
    <source>
        <dbReference type="EMBL" id="KAF5196491.1"/>
    </source>
</evidence>
<sequence>MGRVRRQVQAARERWVRERRDRRFTSIVGRFFSSVRRSMCEKHLDEFQSFRDGLHEVSTLITDAEPHVEELVFAFFPPNPARIRVETWREFAAWLRSDMGEPIREVCIPWCQFGIENQRKCKACRDKAEGTDEIHDEETGKLDRPGWTI</sequence>
<feature type="region of interest" description="Disordered" evidence="1">
    <location>
        <begin position="129"/>
        <end position="149"/>
    </location>
</feature>
<comment type="caution">
    <text evidence="2">The sequence shown here is derived from an EMBL/GenBank/DDBJ whole genome shotgun (WGS) entry which is preliminary data.</text>
</comment>
<proteinExistence type="predicted"/>
<evidence type="ECO:0000313" key="3">
    <source>
        <dbReference type="Proteomes" id="UP000554482"/>
    </source>
</evidence>
<protein>
    <submittedName>
        <fullName evidence="2">Uncharacterized protein</fullName>
    </submittedName>
</protein>
<dbReference type="AlphaFoldDB" id="A0A7J6WGN7"/>
<gene>
    <name evidence="2" type="ORF">FRX31_013922</name>
</gene>
<dbReference type="Proteomes" id="UP000554482">
    <property type="component" value="Unassembled WGS sequence"/>
</dbReference>
<reference evidence="2 3" key="1">
    <citation type="submission" date="2020-06" db="EMBL/GenBank/DDBJ databases">
        <title>Transcriptomic and genomic resources for Thalictrum thalictroides and T. hernandezii: Facilitating candidate gene discovery in an emerging model plant lineage.</title>
        <authorList>
            <person name="Arias T."/>
            <person name="Riano-Pachon D.M."/>
            <person name="Di Stilio V.S."/>
        </authorList>
    </citation>
    <scope>NUCLEOTIDE SEQUENCE [LARGE SCALE GENOMIC DNA]</scope>
    <source>
        <strain evidence="3">cv. WT478/WT964</strain>
        <tissue evidence="2">Leaves</tissue>
    </source>
</reference>
<organism evidence="2 3">
    <name type="scientific">Thalictrum thalictroides</name>
    <name type="common">Rue-anemone</name>
    <name type="synonym">Anemone thalictroides</name>
    <dbReference type="NCBI Taxonomy" id="46969"/>
    <lineage>
        <taxon>Eukaryota</taxon>
        <taxon>Viridiplantae</taxon>
        <taxon>Streptophyta</taxon>
        <taxon>Embryophyta</taxon>
        <taxon>Tracheophyta</taxon>
        <taxon>Spermatophyta</taxon>
        <taxon>Magnoliopsida</taxon>
        <taxon>Ranunculales</taxon>
        <taxon>Ranunculaceae</taxon>
        <taxon>Thalictroideae</taxon>
        <taxon>Thalictrum</taxon>
    </lineage>
</organism>
<accession>A0A7J6WGN7</accession>
<evidence type="ECO:0000256" key="1">
    <source>
        <dbReference type="SAM" id="MobiDB-lite"/>
    </source>
</evidence>
<keyword evidence="3" id="KW-1185">Reference proteome</keyword>